<feature type="region of interest" description="Disordered" evidence="1">
    <location>
        <begin position="707"/>
        <end position="1430"/>
    </location>
</feature>
<reference evidence="2 3" key="1">
    <citation type="submission" date="2024-04" db="EMBL/GenBank/DDBJ databases">
        <title>Tritrichomonas musculus Genome.</title>
        <authorList>
            <person name="Alves-Ferreira E."/>
            <person name="Grigg M."/>
            <person name="Lorenzi H."/>
            <person name="Galac M."/>
        </authorList>
    </citation>
    <scope>NUCLEOTIDE SEQUENCE [LARGE SCALE GENOMIC DNA]</scope>
    <source>
        <strain evidence="2 3">EAF2021</strain>
    </source>
</reference>
<comment type="caution">
    <text evidence="2">The sequence shown here is derived from an EMBL/GenBank/DDBJ whole genome shotgun (WGS) entry which is preliminary data.</text>
</comment>
<dbReference type="InterPro" id="IPR051279">
    <property type="entry name" value="PP1-Reg/Actin-Interact_Protein"/>
</dbReference>
<evidence type="ECO:0000313" key="2">
    <source>
        <dbReference type="EMBL" id="KAK8841165.1"/>
    </source>
</evidence>
<evidence type="ECO:0000256" key="1">
    <source>
        <dbReference type="SAM" id="MobiDB-lite"/>
    </source>
</evidence>
<dbReference type="Proteomes" id="UP001470230">
    <property type="component" value="Unassembled WGS sequence"/>
</dbReference>
<protein>
    <submittedName>
        <fullName evidence="2">Barbed-end actin filament uncapping</fullName>
    </submittedName>
</protein>
<feature type="compositionally biased region" description="Basic and acidic residues" evidence="1">
    <location>
        <begin position="1159"/>
        <end position="1169"/>
    </location>
</feature>
<feature type="compositionally biased region" description="Polar residues" evidence="1">
    <location>
        <begin position="1105"/>
        <end position="1117"/>
    </location>
</feature>
<feature type="compositionally biased region" description="Low complexity" evidence="1">
    <location>
        <begin position="785"/>
        <end position="802"/>
    </location>
</feature>
<dbReference type="InterPro" id="IPR032675">
    <property type="entry name" value="LRR_dom_sf"/>
</dbReference>
<feature type="compositionally biased region" description="Low complexity" evidence="1">
    <location>
        <begin position="961"/>
        <end position="975"/>
    </location>
</feature>
<feature type="compositionally biased region" description="Low complexity" evidence="1">
    <location>
        <begin position="1234"/>
        <end position="1256"/>
    </location>
</feature>
<evidence type="ECO:0000313" key="3">
    <source>
        <dbReference type="Proteomes" id="UP001470230"/>
    </source>
</evidence>
<feature type="compositionally biased region" description="Acidic residues" evidence="1">
    <location>
        <begin position="1190"/>
        <end position="1210"/>
    </location>
</feature>
<feature type="compositionally biased region" description="Polar residues" evidence="1">
    <location>
        <begin position="1345"/>
        <end position="1356"/>
    </location>
</feature>
<feature type="compositionally biased region" description="Basic and acidic residues" evidence="1">
    <location>
        <begin position="818"/>
        <end position="840"/>
    </location>
</feature>
<dbReference type="EMBL" id="JAPFFF010000042">
    <property type="protein sequence ID" value="KAK8841165.1"/>
    <property type="molecule type" value="Genomic_DNA"/>
</dbReference>
<feature type="compositionally biased region" description="Polar residues" evidence="1">
    <location>
        <begin position="1174"/>
        <end position="1184"/>
    </location>
</feature>
<dbReference type="SUPFAM" id="SSF52047">
    <property type="entry name" value="RNI-like"/>
    <property type="match status" value="1"/>
</dbReference>
<feature type="compositionally biased region" description="Acidic residues" evidence="1">
    <location>
        <begin position="930"/>
        <end position="947"/>
    </location>
</feature>
<feature type="compositionally biased region" description="Basic and acidic residues" evidence="1">
    <location>
        <begin position="1312"/>
        <end position="1325"/>
    </location>
</feature>
<feature type="compositionally biased region" description="Low complexity" evidence="1">
    <location>
        <begin position="1093"/>
        <end position="1104"/>
    </location>
</feature>
<feature type="compositionally biased region" description="Acidic residues" evidence="1">
    <location>
        <begin position="1145"/>
        <end position="1158"/>
    </location>
</feature>
<feature type="compositionally biased region" description="Low complexity" evidence="1">
    <location>
        <begin position="1409"/>
        <end position="1419"/>
    </location>
</feature>
<dbReference type="PROSITE" id="PS51450">
    <property type="entry name" value="LRR"/>
    <property type="match status" value="1"/>
</dbReference>
<proteinExistence type="predicted"/>
<feature type="compositionally biased region" description="Acidic residues" evidence="1">
    <location>
        <begin position="984"/>
        <end position="993"/>
    </location>
</feature>
<dbReference type="PANTHER" id="PTHR24112">
    <property type="entry name" value="LEUCINE-RICH REPEAT, ISOFORM F-RELATED"/>
    <property type="match status" value="1"/>
</dbReference>
<name>A0ABR2H4N1_9EUKA</name>
<feature type="compositionally biased region" description="Polar residues" evidence="1">
    <location>
        <begin position="869"/>
        <end position="881"/>
    </location>
</feature>
<feature type="compositionally biased region" description="Basic and acidic residues" evidence="1">
    <location>
        <begin position="1079"/>
        <end position="1091"/>
    </location>
</feature>
<feature type="compositionally biased region" description="Polar residues" evidence="1">
    <location>
        <begin position="1268"/>
        <end position="1283"/>
    </location>
</feature>
<feature type="compositionally biased region" description="Polar residues" evidence="1">
    <location>
        <begin position="1326"/>
        <end position="1336"/>
    </location>
</feature>
<feature type="compositionally biased region" description="Acidic residues" evidence="1">
    <location>
        <begin position="803"/>
        <end position="814"/>
    </location>
</feature>
<dbReference type="PANTHER" id="PTHR24112:SF66">
    <property type="entry name" value="LEUCINE-RICH REPEAT, ISOFORM F"/>
    <property type="match status" value="1"/>
</dbReference>
<accession>A0ABR2H4N1</accession>
<gene>
    <name evidence="2" type="ORF">M9Y10_027365</name>
</gene>
<dbReference type="InterPro" id="IPR001611">
    <property type="entry name" value="Leu-rich_rpt"/>
</dbReference>
<organism evidence="2 3">
    <name type="scientific">Tritrichomonas musculus</name>
    <dbReference type="NCBI Taxonomy" id="1915356"/>
    <lineage>
        <taxon>Eukaryota</taxon>
        <taxon>Metamonada</taxon>
        <taxon>Parabasalia</taxon>
        <taxon>Tritrichomonadida</taxon>
        <taxon>Tritrichomonadidae</taxon>
        <taxon>Tritrichomonas</taxon>
    </lineage>
</organism>
<feature type="compositionally biased region" description="Basic and acidic residues" evidence="1">
    <location>
        <begin position="1035"/>
        <end position="1046"/>
    </location>
</feature>
<feature type="compositionally biased region" description="Low complexity" evidence="1">
    <location>
        <begin position="1130"/>
        <end position="1144"/>
    </location>
</feature>
<feature type="compositionally biased region" description="Polar residues" evidence="1">
    <location>
        <begin position="1059"/>
        <end position="1078"/>
    </location>
</feature>
<keyword evidence="3" id="KW-1185">Reference proteome</keyword>
<dbReference type="Gene3D" id="3.80.10.10">
    <property type="entry name" value="Ribonuclease Inhibitor"/>
    <property type="match status" value="1"/>
</dbReference>
<sequence>MKSKNQSSQRRKDNSKFSNTPFSFDSISATGKSNLLSSFPTFEKNILLTEPCIFQFQDTEYENGIIVMTLHFIGFFIMQSKEQFKRIVLFNILSLSNFVLSKENQQNENLYLETSDFQINIISDQIIQISRIIFRNYTLSTISLPKSQRISFQVYDPSILPLFELPFSISQIFQFRYAALCALNEKSYDHSIVQYFHSLMKSQDPIFNLKHIPNSLDRQQILPIFQSLIYIPTIFGISCRNNDTPSIISDISSLIAKSSSIRSIKLMNCNSSSDLDIFAQAISSNKLLPLEELYLNDNEFEDLGPLINSLSNLQSQMKCLSLSDCGLDDSSLELLGNCLLNSQSLQSLNYLGIGGTEFKESSVKNILKYIQTSSQLVNLDLSGSQNFSSILKSIPGSSITDLNLSDCIFDDESVNQLNCVSQFISSLNISGCDLNFYEVSDIISKLGKKQNSLISIKLNGLNFSKDRSFAILRGFLLTDFEKWKSIEMNDTQISSVELFAYQALFLKMNNLEHLAFNSNFKEEDAKCVASLLEIKSLKSISLANCHLSSIIPNIIKSKISIVNLSNNDLNDQDALNLLSAPNLTCVKLNDNSIKNFDKIVQTANENPRLNEPPLKHGLSTIHRITPYSKDFVNVIAKFNVDHHTALNEDLQIPYPFAQKDHEEEVLEIGNPSIYNLDKLNCVTIENDASSQNMKMIDINPEVNLLKNSTRMISRSSVNDSTKSKKNKKSNQSSISRKEKNKNNYSSNNSPDRTKKNNKYDNNYSSEDQYNYDDQEESRNNDFNEYEYGNQYDNDNQYDNNQYENDDQYDIDNQYDENQSERQDENHQETIQKKEKRKEKAEDDDILALMDSSVIEQECKQDNKKPRASYDTSNSESVVQQNFHHDMPPPLEDDFNLTSEESDYTKLPSKPLPNVQSSNLDNKKDINGYSENDEEEEEWSIENSELDESNLKPPKIKFTENSSSTMKSSGSPSPKSNQKYSNNQYDEDPTDESNENQSDLIDLNQEIVKKQKTNQVKSKFDIEYDEKENYNNSINKKRDDFIQDFRRALFTSEGSENEDQNNIPNSNEKSASNQKQKLINKTDNKDEIEIETKNNSSSRMSNSINDHFQASIENNDSQDAAEESEDESLHIIQQIKNANKIISDDIGNDSDEIENDEDDLPHQAKGDKSVKKSSKIPTPNSSRRSSMAKEEIEDNDDGENDELSIDEEENDLLQKSQRSQTHKSRIPSPFELRQSSPQSRRSINNNSNNEVGSDSSSAFKSKIPGPRSPQRSTAKPRLSQQSDQPENDNIDHSDQQQNQRIPRRVLFDSDENESNKESQKSSKNDISDQYQNKSGGNSKLIDGNENVINNLNLSSNEEPMIHKSANSIPDRHPSLSEEEEAFIRRRMRLPRRVLNQSDESDNYNDAISISSNSFSPQQQLPSPPVVNDFPDKKKAANRLPQMQYYDENENESIVDIFVNQGPKETFIIPEDPEPAAEESLNSAYDFVALTSTLFSKPKKKPHSNQISPLILAFSPPFLEDE</sequence>